<dbReference type="PANTHER" id="PTHR45436">
    <property type="entry name" value="SENSOR HISTIDINE KINASE YKOH"/>
    <property type="match status" value="1"/>
</dbReference>
<comment type="caution">
    <text evidence="10">The sequence shown here is derived from an EMBL/GenBank/DDBJ whole genome shotgun (WGS) entry which is preliminary data.</text>
</comment>
<comment type="catalytic activity">
    <reaction evidence="1">
        <text>ATP + protein L-histidine = ADP + protein N-phospho-L-histidine.</text>
        <dbReference type="EC" id="2.7.13.3"/>
    </reaction>
</comment>
<keyword evidence="4" id="KW-0808">Transferase</keyword>
<dbReference type="GO" id="GO:0000160">
    <property type="term" value="P:phosphorelay signal transduction system"/>
    <property type="evidence" value="ECO:0007669"/>
    <property type="project" value="TreeGrafter"/>
</dbReference>
<proteinExistence type="predicted"/>
<feature type="transmembrane region" description="Helical" evidence="7">
    <location>
        <begin position="12"/>
        <end position="32"/>
    </location>
</feature>
<keyword evidence="3" id="KW-0597">Phosphoprotein</keyword>
<dbReference type="AlphaFoldDB" id="A0A4R4PE95"/>
<accession>A0A4R4PE95</accession>
<evidence type="ECO:0000256" key="7">
    <source>
        <dbReference type="SAM" id="Phobius"/>
    </source>
</evidence>
<feature type="compositionally biased region" description="Low complexity" evidence="6">
    <location>
        <begin position="708"/>
        <end position="732"/>
    </location>
</feature>
<keyword evidence="7" id="KW-0472">Membrane</keyword>
<dbReference type="GO" id="GO:0004673">
    <property type="term" value="F:protein histidine kinase activity"/>
    <property type="evidence" value="ECO:0007669"/>
    <property type="project" value="UniProtKB-EC"/>
</dbReference>
<dbReference type="GO" id="GO:0005886">
    <property type="term" value="C:plasma membrane"/>
    <property type="evidence" value="ECO:0007669"/>
    <property type="project" value="TreeGrafter"/>
</dbReference>
<keyword evidence="5 10" id="KW-0418">Kinase</keyword>
<feature type="domain" description="Histidine kinase/HSP90-like ATPase" evidence="8">
    <location>
        <begin position="520"/>
        <end position="623"/>
    </location>
</feature>
<keyword evidence="11" id="KW-1185">Reference proteome</keyword>
<dbReference type="InterPro" id="IPR013587">
    <property type="entry name" value="Nitrate/nitrite_sensing"/>
</dbReference>
<dbReference type="Proteomes" id="UP000295431">
    <property type="component" value="Unassembled WGS sequence"/>
</dbReference>
<name>A0A4R4PE95_9ACTN</name>
<protein>
    <recommendedName>
        <fullName evidence="2">histidine kinase</fullName>
        <ecNumber evidence="2">2.7.13.3</ecNumber>
    </recommendedName>
</protein>
<dbReference type="RefSeq" id="WP_131936378.1">
    <property type="nucleotide sequence ID" value="NZ_BAAAMX010000009.1"/>
</dbReference>
<keyword evidence="7" id="KW-0812">Transmembrane</keyword>
<evidence type="ECO:0000256" key="2">
    <source>
        <dbReference type="ARBA" id="ARBA00012438"/>
    </source>
</evidence>
<feature type="domain" description="Nitrate/nitrite sensing protein" evidence="9">
    <location>
        <begin position="64"/>
        <end position="285"/>
    </location>
</feature>
<evidence type="ECO:0000259" key="8">
    <source>
        <dbReference type="Pfam" id="PF02518"/>
    </source>
</evidence>
<keyword evidence="7" id="KW-1133">Transmembrane helix</keyword>
<dbReference type="PANTHER" id="PTHR45436:SF5">
    <property type="entry name" value="SENSOR HISTIDINE KINASE TRCS"/>
    <property type="match status" value="1"/>
</dbReference>
<feature type="compositionally biased region" description="Pro residues" evidence="6">
    <location>
        <begin position="696"/>
        <end position="707"/>
    </location>
</feature>
<dbReference type="Gene3D" id="3.30.565.10">
    <property type="entry name" value="Histidine kinase-like ATPase, C-terminal domain"/>
    <property type="match status" value="1"/>
</dbReference>
<evidence type="ECO:0000256" key="4">
    <source>
        <dbReference type="ARBA" id="ARBA00022679"/>
    </source>
</evidence>
<evidence type="ECO:0000256" key="5">
    <source>
        <dbReference type="ARBA" id="ARBA00022777"/>
    </source>
</evidence>
<dbReference type="Pfam" id="PF08376">
    <property type="entry name" value="NIT"/>
    <property type="match status" value="1"/>
</dbReference>
<sequence>MRTPRRRRSIRFSLFGLIIIPMVSLITLWAFAAQSTASKAINQRNLDTTNEIYGGAAQPMLVTLAQERQESVTWLSRNERLPRTSLDAVRTKMDGTIVQMNKAVNADEFQATLTGPMKRRLSALMGRLNRIGELRSRVDSRALTRLEAFNAYNDVLEAHFQYVNVLVAGDGLQQSAHTAAMSRGIELRGREIALVGGVLTDGGRMTAGEYAAVSRLVYERRFLESSNLAELHPAIAAPFEQALASPAERTFTAVEDNILATRPGARLRIGPADWKAVAGASIGAVDGALGKSRAVNAAEAKKASDDTLLRLLLIGVIGLVAITLTAFLMLRFSRRISRDLLGLQGAARTMAEERLPDVVRRLSHGHEVDVAAEAPPLDVGRTAEVFNVSAAFSSVQRTAVAAAVRQAELRAAVNQVFQNLARRNQSLLHRQLAMLDTLERKASDPDALADLFAIDHLTTRMRRHAEGLIILSGAAPGRGWRHPVGILDVLRGAIGEIEDYARVEVVSTAEEGIVGSAVADVIHLLAELIENAAVLSPPNTPVEVDAGLVGQGFVVEIQDRGLGMNPDKLAAINEQLRREPEFDLTHGDQLGLFVVGTLAHRRGIKVALEPNAYGGIKTVVLLPHALVVPADRVGRRSDAGAEQADVPADVPERAAAPADSGPLDIVGHDTQENAMDSVGRHRAGGTEPHGDQDPLGMPPPSSAPAPAPATSAQPEPQPAQSAQPAQPASTSADTHAGMPRRVRRANLAPQLRDAAPPAREERRPPGRSARSPERASSVMASMQSGWRRGRSEPPQAPPAGRDEEDGR</sequence>
<feature type="compositionally biased region" description="Low complexity" evidence="6">
    <location>
        <begin position="766"/>
        <end position="777"/>
    </location>
</feature>
<dbReference type="SUPFAM" id="SSF55874">
    <property type="entry name" value="ATPase domain of HSP90 chaperone/DNA topoisomerase II/histidine kinase"/>
    <property type="match status" value="1"/>
</dbReference>
<reference evidence="10 11" key="1">
    <citation type="submission" date="2019-03" db="EMBL/GenBank/DDBJ databases">
        <title>Draft genome sequences of novel Actinobacteria.</title>
        <authorList>
            <person name="Sahin N."/>
            <person name="Ay H."/>
            <person name="Saygin H."/>
        </authorList>
    </citation>
    <scope>NUCLEOTIDE SEQUENCE [LARGE SCALE GENOMIC DNA]</scope>
    <source>
        <strain evidence="10 11">DSM 45347</strain>
    </source>
</reference>
<organism evidence="10 11">
    <name type="scientific">Actinomadura bangladeshensis</name>
    <dbReference type="NCBI Taxonomy" id="453573"/>
    <lineage>
        <taxon>Bacteria</taxon>
        <taxon>Bacillati</taxon>
        <taxon>Actinomycetota</taxon>
        <taxon>Actinomycetes</taxon>
        <taxon>Streptosporangiales</taxon>
        <taxon>Thermomonosporaceae</taxon>
        <taxon>Actinomadura</taxon>
    </lineage>
</organism>
<evidence type="ECO:0000259" key="9">
    <source>
        <dbReference type="Pfam" id="PF08376"/>
    </source>
</evidence>
<dbReference type="Pfam" id="PF02518">
    <property type="entry name" value="HATPase_c"/>
    <property type="match status" value="1"/>
</dbReference>
<evidence type="ECO:0000256" key="6">
    <source>
        <dbReference type="SAM" id="MobiDB-lite"/>
    </source>
</evidence>
<evidence type="ECO:0000313" key="10">
    <source>
        <dbReference type="EMBL" id="TDC19930.1"/>
    </source>
</evidence>
<gene>
    <name evidence="10" type="ORF">E1284_02005</name>
</gene>
<evidence type="ECO:0000256" key="1">
    <source>
        <dbReference type="ARBA" id="ARBA00000085"/>
    </source>
</evidence>
<evidence type="ECO:0000256" key="3">
    <source>
        <dbReference type="ARBA" id="ARBA00022553"/>
    </source>
</evidence>
<dbReference type="InterPro" id="IPR003594">
    <property type="entry name" value="HATPase_dom"/>
</dbReference>
<dbReference type="EC" id="2.7.13.3" evidence="2"/>
<dbReference type="InterPro" id="IPR036890">
    <property type="entry name" value="HATPase_C_sf"/>
</dbReference>
<evidence type="ECO:0000313" key="11">
    <source>
        <dbReference type="Proteomes" id="UP000295431"/>
    </source>
</evidence>
<dbReference type="EMBL" id="SMJW01000004">
    <property type="protein sequence ID" value="TDC19930.1"/>
    <property type="molecule type" value="Genomic_DNA"/>
</dbReference>
<dbReference type="InterPro" id="IPR050428">
    <property type="entry name" value="TCS_sensor_his_kinase"/>
</dbReference>
<dbReference type="OrthoDB" id="3845898at2"/>
<feature type="transmembrane region" description="Helical" evidence="7">
    <location>
        <begin position="308"/>
        <end position="330"/>
    </location>
</feature>
<feature type="region of interest" description="Disordered" evidence="6">
    <location>
        <begin position="638"/>
        <end position="807"/>
    </location>
</feature>